<name>A0AAD6ID82_PENCN</name>
<evidence type="ECO:0000313" key="1">
    <source>
        <dbReference type="EMBL" id="KAJ6043789.1"/>
    </source>
</evidence>
<dbReference type="AlphaFoldDB" id="A0AAD6ID82"/>
<comment type="caution">
    <text evidence="1">The sequence shown here is derived from an EMBL/GenBank/DDBJ whole genome shotgun (WGS) entry which is preliminary data.</text>
</comment>
<protein>
    <submittedName>
        <fullName evidence="1">Uncharacterized protein</fullName>
    </submittedName>
</protein>
<proteinExistence type="predicted"/>
<keyword evidence="2" id="KW-1185">Reference proteome</keyword>
<accession>A0AAD6ID82</accession>
<dbReference type="EMBL" id="JAQJZL010000004">
    <property type="protein sequence ID" value="KAJ6043789.1"/>
    <property type="molecule type" value="Genomic_DNA"/>
</dbReference>
<organism evidence="1 2">
    <name type="scientific">Penicillium canescens</name>
    <dbReference type="NCBI Taxonomy" id="5083"/>
    <lineage>
        <taxon>Eukaryota</taxon>
        <taxon>Fungi</taxon>
        <taxon>Dikarya</taxon>
        <taxon>Ascomycota</taxon>
        <taxon>Pezizomycotina</taxon>
        <taxon>Eurotiomycetes</taxon>
        <taxon>Eurotiomycetidae</taxon>
        <taxon>Eurotiales</taxon>
        <taxon>Aspergillaceae</taxon>
        <taxon>Penicillium</taxon>
    </lineage>
</organism>
<reference evidence="1" key="2">
    <citation type="submission" date="2023-01" db="EMBL/GenBank/DDBJ databases">
        <authorList>
            <person name="Petersen C."/>
        </authorList>
    </citation>
    <scope>NUCLEOTIDE SEQUENCE</scope>
    <source>
        <strain evidence="1">IBT 15450</strain>
    </source>
</reference>
<gene>
    <name evidence="1" type="ORF">N7460_005144</name>
</gene>
<dbReference type="Proteomes" id="UP001219568">
    <property type="component" value="Unassembled WGS sequence"/>
</dbReference>
<reference evidence="1" key="1">
    <citation type="journal article" date="2023" name="IMA Fungus">
        <title>Comparative genomic study of the Penicillium genus elucidates a diverse pangenome and 15 lateral gene transfer events.</title>
        <authorList>
            <person name="Petersen C."/>
            <person name="Sorensen T."/>
            <person name="Nielsen M.R."/>
            <person name="Sondergaard T.E."/>
            <person name="Sorensen J.L."/>
            <person name="Fitzpatrick D.A."/>
            <person name="Frisvad J.C."/>
            <person name="Nielsen K.L."/>
        </authorList>
    </citation>
    <scope>NUCLEOTIDE SEQUENCE</scope>
    <source>
        <strain evidence="1">IBT 15450</strain>
    </source>
</reference>
<evidence type="ECO:0000313" key="2">
    <source>
        <dbReference type="Proteomes" id="UP001219568"/>
    </source>
</evidence>
<sequence>MPYNPRTDISRTFYDADNTNFVVNVNLFARSEHETEDSILEYDDPLPRTLLTTLIVNGSNANLADDSAKTIFEENDGIEDASRE</sequence>